<evidence type="ECO:0000259" key="2">
    <source>
        <dbReference type="Pfam" id="PF01464"/>
    </source>
</evidence>
<dbReference type="EMBL" id="WAIE01000011">
    <property type="protein sequence ID" value="KAB1437308.1"/>
    <property type="molecule type" value="Genomic_DNA"/>
</dbReference>
<comment type="caution">
    <text evidence="3">The sequence shown here is derived from an EMBL/GenBank/DDBJ whole genome shotgun (WGS) entry which is preliminary data.</text>
</comment>
<dbReference type="InterPro" id="IPR023346">
    <property type="entry name" value="Lysozyme-like_dom_sf"/>
</dbReference>
<feature type="chain" id="PRO_5026959921" evidence="1">
    <location>
        <begin position="21"/>
        <end position="228"/>
    </location>
</feature>
<evidence type="ECO:0000256" key="1">
    <source>
        <dbReference type="SAM" id="SignalP"/>
    </source>
</evidence>
<name>A0A6N6N092_9BACT</name>
<dbReference type="OrthoDB" id="9808681at2"/>
<evidence type="ECO:0000313" key="3">
    <source>
        <dbReference type="EMBL" id="KAB1437308.1"/>
    </source>
</evidence>
<gene>
    <name evidence="3" type="ORF">F8A88_15390</name>
</gene>
<keyword evidence="4" id="KW-1185">Reference proteome</keyword>
<protein>
    <submittedName>
        <fullName evidence="3">Lytic transglycosylase domain-containing protein</fullName>
    </submittedName>
</protein>
<dbReference type="RefSeq" id="WP_151152075.1">
    <property type="nucleotide sequence ID" value="NZ_WAIE01000011.1"/>
</dbReference>
<dbReference type="CDD" id="cd13400">
    <property type="entry name" value="LT_IagB-like"/>
    <property type="match status" value="1"/>
</dbReference>
<accession>A0A6N6N092</accession>
<sequence>MIARFFIVLALLFFPGNLVAADTFGFWESGQKYGVNPGLLEAISAIESNHNQQAINQNISKEKNKLMSTDYTHMQINDLWWKKKVDEIDSRLWAAMLHCPKTATEVGAWIVSQYIARYGNTWHAVAAYNTGRSINLDDCLSVYDSYRKRHEYTTKQLAKAQQRVERGRAYARKIFLYMRNRGYIQTATPIPDLLKISKKTTLAKALPMRKTINTAQYRRPGTWRLIND</sequence>
<dbReference type="InterPro" id="IPR008258">
    <property type="entry name" value="Transglycosylase_SLT_dom_1"/>
</dbReference>
<feature type="domain" description="Transglycosylase SLT" evidence="2">
    <location>
        <begin position="28"/>
        <end position="137"/>
    </location>
</feature>
<organism evidence="3 4">
    <name type="scientific">Pseudodesulfovibrio senegalensis</name>
    <dbReference type="NCBI Taxonomy" id="1721087"/>
    <lineage>
        <taxon>Bacteria</taxon>
        <taxon>Pseudomonadati</taxon>
        <taxon>Thermodesulfobacteriota</taxon>
        <taxon>Desulfovibrionia</taxon>
        <taxon>Desulfovibrionales</taxon>
        <taxon>Desulfovibrionaceae</taxon>
    </lineage>
</organism>
<evidence type="ECO:0000313" key="4">
    <source>
        <dbReference type="Proteomes" id="UP000438699"/>
    </source>
</evidence>
<proteinExistence type="predicted"/>
<dbReference type="Pfam" id="PF01464">
    <property type="entry name" value="SLT"/>
    <property type="match status" value="1"/>
</dbReference>
<dbReference type="AlphaFoldDB" id="A0A6N6N092"/>
<dbReference type="SUPFAM" id="SSF53955">
    <property type="entry name" value="Lysozyme-like"/>
    <property type="match status" value="1"/>
</dbReference>
<reference evidence="3 4" key="1">
    <citation type="journal article" date="2017" name="Int. J. Syst. Evol. Microbiol.">
        <title>Desulfovibrio senegalensis sp. nov., a mesophilic sulfate reducer isolated from marine sediment.</title>
        <authorList>
            <person name="Thioye A."/>
            <person name="Gam Z.B.A."/>
            <person name="Mbengue M."/>
            <person name="Cayol J.L."/>
            <person name="Joseph-Bartoli M."/>
            <person name="Toure-Kane C."/>
            <person name="Labat M."/>
        </authorList>
    </citation>
    <scope>NUCLEOTIDE SEQUENCE [LARGE SCALE GENOMIC DNA]</scope>
    <source>
        <strain evidence="3 4">DSM 101509</strain>
    </source>
</reference>
<dbReference type="Proteomes" id="UP000438699">
    <property type="component" value="Unassembled WGS sequence"/>
</dbReference>
<feature type="signal peptide" evidence="1">
    <location>
        <begin position="1"/>
        <end position="20"/>
    </location>
</feature>
<keyword evidence="1" id="KW-0732">Signal</keyword>
<dbReference type="Gene3D" id="1.10.530.10">
    <property type="match status" value="1"/>
</dbReference>